<protein>
    <submittedName>
        <fullName evidence="7">Calmodulin-dependent protein kinase cmk2</fullName>
        <ecNumber evidence="7">2.7.11.17</ecNumber>
    </submittedName>
</protein>
<accession>A0A9W8EB60</accession>
<reference evidence="7" key="1">
    <citation type="submission" date="2022-07" db="EMBL/GenBank/DDBJ databases">
        <title>Phylogenomic reconstructions and comparative analyses of Kickxellomycotina fungi.</title>
        <authorList>
            <person name="Reynolds N.K."/>
            <person name="Stajich J.E."/>
            <person name="Barry K."/>
            <person name="Grigoriev I.V."/>
            <person name="Crous P."/>
            <person name="Smith M.E."/>
        </authorList>
    </citation>
    <scope>NUCLEOTIDE SEQUENCE</scope>
    <source>
        <strain evidence="7">RSA 567</strain>
    </source>
</reference>
<evidence type="ECO:0000313" key="8">
    <source>
        <dbReference type="Proteomes" id="UP001151582"/>
    </source>
</evidence>
<dbReference type="EC" id="2.7.11.17" evidence="7"/>
<evidence type="ECO:0000256" key="1">
    <source>
        <dbReference type="ARBA" id="ARBA00022741"/>
    </source>
</evidence>
<evidence type="ECO:0000313" key="7">
    <source>
        <dbReference type="EMBL" id="KAJ1975216.1"/>
    </source>
</evidence>
<dbReference type="OrthoDB" id="40902at2759"/>
<comment type="similarity">
    <text evidence="4">Belongs to the protein kinase superfamily.</text>
</comment>
<dbReference type="PROSITE" id="PS50011">
    <property type="entry name" value="PROTEIN_KINASE_DOM"/>
    <property type="match status" value="1"/>
</dbReference>
<dbReference type="SUPFAM" id="SSF56112">
    <property type="entry name" value="Protein kinase-like (PK-like)"/>
    <property type="match status" value="1"/>
</dbReference>
<name>A0A9W8EB60_9FUNG</name>
<dbReference type="CDD" id="cd05117">
    <property type="entry name" value="STKc_CAMK"/>
    <property type="match status" value="1"/>
</dbReference>
<dbReference type="PROSITE" id="PS00108">
    <property type="entry name" value="PROTEIN_KINASE_ST"/>
    <property type="match status" value="1"/>
</dbReference>
<feature type="compositionally biased region" description="Polar residues" evidence="5">
    <location>
        <begin position="367"/>
        <end position="394"/>
    </location>
</feature>
<dbReference type="GO" id="GO:0004683">
    <property type="term" value="F:calcium/calmodulin-dependent protein kinase activity"/>
    <property type="evidence" value="ECO:0007669"/>
    <property type="project" value="UniProtKB-EC"/>
</dbReference>
<dbReference type="FunFam" id="3.30.200.20:FF:000042">
    <property type="entry name" value="Aurora kinase A"/>
    <property type="match status" value="1"/>
</dbReference>
<evidence type="ECO:0000256" key="2">
    <source>
        <dbReference type="ARBA" id="ARBA00022840"/>
    </source>
</evidence>
<gene>
    <name evidence="7" type="primary">CMK2</name>
    <name evidence="7" type="ORF">H4R34_004421</name>
</gene>
<keyword evidence="2 3" id="KW-0067">ATP-binding</keyword>
<keyword evidence="7" id="KW-0808">Transferase</keyword>
<evidence type="ECO:0000256" key="4">
    <source>
        <dbReference type="RuleBase" id="RU000304"/>
    </source>
</evidence>
<evidence type="ECO:0000256" key="5">
    <source>
        <dbReference type="SAM" id="MobiDB-lite"/>
    </source>
</evidence>
<dbReference type="EMBL" id="JANBQB010000554">
    <property type="protein sequence ID" value="KAJ1975216.1"/>
    <property type="molecule type" value="Genomic_DNA"/>
</dbReference>
<dbReference type="PANTHER" id="PTHR24347">
    <property type="entry name" value="SERINE/THREONINE-PROTEIN KINASE"/>
    <property type="match status" value="1"/>
</dbReference>
<dbReference type="Gene3D" id="1.10.510.10">
    <property type="entry name" value="Transferase(Phosphotransferase) domain 1"/>
    <property type="match status" value="1"/>
</dbReference>
<comment type="caution">
    <text evidence="7">The sequence shown here is derived from an EMBL/GenBank/DDBJ whole genome shotgun (WGS) entry which is preliminary data.</text>
</comment>
<keyword evidence="8" id="KW-1185">Reference proteome</keyword>
<feature type="region of interest" description="Disordered" evidence="5">
    <location>
        <begin position="331"/>
        <end position="400"/>
    </location>
</feature>
<dbReference type="Gene3D" id="3.30.200.20">
    <property type="entry name" value="Phosphorylase Kinase, domain 1"/>
    <property type="match status" value="1"/>
</dbReference>
<dbReference type="AlphaFoldDB" id="A0A9W8EB60"/>
<dbReference type="SMART" id="SM00220">
    <property type="entry name" value="S_TKc"/>
    <property type="match status" value="1"/>
</dbReference>
<feature type="binding site" evidence="3">
    <location>
        <position position="64"/>
    </location>
    <ligand>
        <name>ATP</name>
        <dbReference type="ChEBI" id="CHEBI:30616"/>
    </ligand>
</feature>
<feature type="domain" description="Protein kinase" evidence="6">
    <location>
        <begin position="31"/>
        <end position="289"/>
    </location>
</feature>
<dbReference type="InterPro" id="IPR017441">
    <property type="entry name" value="Protein_kinase_ATP_BS"/>
</dbReference>
<keyword evidence="4" id="KW-0723">Serine/threonine-protein kinase</keyword>
<keyword evidence="7" id="KW-0418">Kinase</keyword>
<sequence length="400" mass="45329">MVAKTPNIMGLLDHLHLGQPQPPSHVKKKDYRFGRMLGSGTFGEVYECVRKSDKTSVAIKVIRKALLNGDHTLVEKEMDVMRDLHHPNIVEYLDYFESRERYYLVFSLATGGELFERITQRGRFSEQDAVREIRTVFQAVEYLHEHNVVHRDLKPENLLYRDNSAESPLVIADFGIAKTVTDESDVLTTVCGSYGYVAPEIMRRHGYGKPVDIWSLGVITFTLLCGYSPYYYCETPQHMLLAMERHEVVFEKRYWWGVSEGAKEFIRALLHPDPAKRPTAAEALRMPWLRGTTALDNDLLPDVIEQSKARSTFQRAVRKIQVFNRLRNLSISSSDNDDESQSSNGGVARRTSSSTETGKMATAAPKDTTQQLSAEMTPVPTRTSNVSDLSNDSFVSAKEQ</sequence>
<dbReference type="InterPro" id="IPR000719">
    <property type="entry name" value="Prot_kinase_dom"/>
</dbReference>
<organism evidence="7 8">
    <name type="scientific">Dimargaris verticillata</name>
    <dbReference type="NCBI Taxonomy" id="2761393"/>
    <lineage>
        <taxon>Eukaryota</taxon>
        <taxon>Fungi</taxon>
        <taxon>Fungi incertae sedis</taxon>
        <taxon>Zoopagomycota</taxon>
        <taxon>Kickxellomycotina</taxon>
        <taxon>Dimargaritomycetes</taxon>
        <taxon>Dimargaritales</taxon>
        <taxon>Dimargaritaceae</taxon>
        <taxon>Dimargaris</taxon>
    </lineage>
</organism>
<dbReference type="Proteomes" id="UP001151582">
    <property type="component" value="Unassembled WGS sequence"/>
</dbReference>
<dbReference type="PROSITE" id="PS00107">
    <property type="entry name" value="PROTEIN_KINASE_ATP"/>
    <property type="match status" value="1"/>
</dbReference>
<proteinExistence type="inferred from homology"/>
<dbReference type="InterPro" id="IPR011009">
    <property type="entry name" value="Kinase-like_dom_sf"/>
</dbReference>
<dbReference type="GO" id="GO:0005524">
    <property type="term" value="F:ATP binding"/>
    <property type="evidence" value="ECO:0007669"/>
    <property type="project" value="UniProtKB-UniRule"/>
</dbReference>
<evidence type="ECO:0000259" key="6">
    <source>
        <dbReference type="PROSITE" id="PS50011"/>
    </source>
</evidence>
<keyword evidence="1 3" id="KW-0547">Nucleotide-binding</keyword>
<dbReference type="FunFam" id="1.10.510.10:FF:000571">
    <property type="entry name" value="Maternal embryonic leucine zipper kinase"/>
    <property type="match status" value="1"/>
</dbReference>
<dbReference type="Pfam" id="PF00069">
    <property type="entry name" value="Pkinase"/>
    <property type="match status" value="1"/>
</dbReference>
<evidence type="ECO:0000256" key="3">
    <source>
        <dbReference type="PROSITE-ProRule" id="PRU10141"/>
    </source>
</evidence>
<dbReference type="InterPro" id="IPR008271">
    <property type="entry name" value="Ser/Thr_kinase_AS"/>
</dbReference>